<evidence type="ECO:0000313" key="3">
    <source>
        <dbReference type="Proteomes" id="UP000229631"/>
    </source>
</evidence>
<feature type="non-terminal residue" evidence="2">
    <location>
        <position position="64"/>
    </location>
</feature>
<evidence type="ECO:0000256" key="1">
    <source>
        <dbReference type="SAM" id="Phobius"/>
    </source>
</evidence>
<accession>A0A2M7BE75</accession>
<keyword evidence="1" id="KW-1133">Transmembrane helix</keyword>
<name>A0A2M7BE75_9BACT</name>
<dbReference type="Proteomes" id="UP000229631">
    <property type="component" value="Unassembled WGS sequence"/>
</dbReference>
<sequence>MIDKEEFSREIRQTWQFLKIKLLKPSFFIPGIVFLILAISFSAGVLLQKRLSFKPLAVEVFRFR</sequence>
<keyword evidence="1" id="KW-0472">Membrane</keyword>
<comment type="caution">
    <text evidence="2">The sequence shown here is derived from an EMBL/GenBank/DDBJ whole genome shotgun (WGS) entry which is preliminary data.</text>
</comment>
<organism evidence="2 3">
    <name type="scientific">Candidatus Shapirobacteria bacterium CG03_land_8_20_14_0_80_39_12</name>
    <dbReference type="NCBI Taxonomy" id="1974879"/>
    <lineage>
        <taxon>Bacteria</taxon>
        <taxon>Candidatus Shapironibacteriota</taxon>
    </lineage>
</organism>
<feature type="transmembrane region" description="Helical" evidence="1">
    <location>
        <begin position="27"/>
        <end position="47"/>
    </location>
</feature>
<dbReference type="AlphaFoldDB" id="A0A2M7BE75"/>
<protein>
    <submittedName>
        <fullName evidence="2">Uncharacterized protein</fullName>
    </submittedName>
</protein>
<evidence type="ECO:0000313" key="2">
    <source>
        <dbReference type="EMBL" id="PIV01393.1"/>
    </source>
</evidence>
<gene>
    <name evidence="2" type="ORF">COS54_01090</name>
</gene>
<dbReference type="EMBL" id="PEVC01000023">
    <property type="protein sequence ID" value="PIV01393.1"/>
    <property type="molecule type" value="Genomic_DNA"/>
</dbReference>
<proteinExistence type="predicted"/>
<keyword evidence="1" id="KW-0812">Transmembrane</keyword>
<reference evidence="3" key="1">
    <citation type="submission" date="2017-09" db="EMBL/GenBank/DDBJ databases">
        <title>Depth-based differentiation of microbial function through sediment-hosted aquifers and enrichment of novel symbionts in the deep terrestrial subsurface.</title>
        <authorList>
            <person name="Probst A.J."/>
            <person name="Ladd B."/>
            <person name="Jarett J.K."/>
            <person name="Geller-Mcgrath D.E."/>
            <person name="Sieber C.M.K."/>
            <person name="Emerson J.B."/>
            <person name="Anantharaman K."/>
            <person name="Thomas B.C."/>
            <person name="Malmstrom R."/>
            <person name="Stieglmeier M."/>
            <person name="Klingl A."/>
            <person name="Woyke T."/>
            <person name="Ryan C.M."/>
            <person name="Banfield J.F."/>
        </authorList>
    </citation>
    <scope>NUCLEOTIDE SEQUENCE [LARGE SCALE GENOMIC DNA]</scope>
</reference>